<dbReference type="OrthoDB" id="9789133at2"/>
<dbReference type="InterPro" id="IPR036866">
    <property type="entry name" value="RibonucZ/Hydroxyglut_hydro"/>
</dbReference>
<evidence type="ECO:0000313" key="3">
    <source>
        <dbReference type="Proteomes" id="UP000031532"/>
    </source>
</evidence>
<gene>
    <name evidence="2" type="ORF">QH73_0024205</name>
</gene>
<dbReference type="RefSeq" id="WP_039714400.1">
    <property type="nucleotide sequence ID" value="NZ_JTJC03000010.1"/>
</dbReference>
<accession>A0A9X5E9G6</accession>
<dbReference type="EMBL" id="JTJC03000010">
    <property type="protein sequence ID" value="NHC37702.1"/>
    <property type="molecule type" value="Genomic_DNA"/>
</dbReference>
<evidence type="ECO:0000256" key="1">
    <source>
        <dbReference type="SAM" id="SignalP"/>
    </source>
</evidence>
<organism evidence="2 3">
    <name type="scientific">Scytonema millei VB511283</name>
    <dbReference type="NCBI Taxonomy" id="1245923"/>
    <lineage>
        <taxon>Bacteria</taxon>
        <taxon>Bacillati</taxon>
        <taxon>Cyanobacteriota</taxon>
        <taxon>Cyanophyceae</taxon>
        <taxon>Nostocales</taxon>
        <taxon>Scytonemataceae</taxon>
        <taxon>Scytonema</taxon>
    </lineage>
</organism>
<sequence length="258" mass="27744">MKRRQLIGYAGAGLLSTLAVTLAAKSQPAVAQTGSGLTVRWLGHTCFLFTGGGARILINPFRQLGCTAGYRPPKVDTDLVLISSQLLDEGAVEEVPGNPQLIFEPGVYQFKGTQIQGIAIDHDREKGRRFGTNVAWLWTQGGIRVLHLGAAAAPITIEQKILIGRPDVLLVPVGGGAKAYNPQEAQAAVKTINPRLVIPTHYRTQAADPAACDIVPLDEFLSLMEGTPIRRSQSDSLTIKPADLPKDETAIQVLSYKF</sequence>
<dbReference type="PANTHER" id="PTHR39189:SF1">
    <property type="entry name" value="UPF0173 METAL-DEPENDENT HYDROLASE YTKL"/>
    <property type="match status" value="1"/>
</dbReference>
<comment type="caution">
    <text evidence="2">The sequence shown here is derived from an EMBL/GenBank/DDBJ whole genome shotgun (WGS) entry which is preliminary data.</text>
</comment>
<evidence type="ECO:0000313" key="2">
    <source>
        <dbReference type="EMBL" id="NHC37702.1"/>
    </source>
</evidence>
<keyword evidence="1" id="KW-0732">Signal</keyword>
<dbReference type="Proteomes" id="UP000031532">
    <property type="component" value="Unassembled WGS sequence"/>
</dbReference>
<dbReference type="PANTHER" id="PTHR39189">
    <property type="entry name" value="UPF0173 METAL-DEPENDENT HYDROLASE YTKL"/>
    <property type="match status" value="1"/>
</dbReference>
<dbReference type="Pfam" id="PF13483">
    <property type="entry name" value="Lactamase_B_3"/>
    <property type="match status" value="1"/>
</dbReference>
<dbReference type="AlphaFoldDB" id="A0A9X5E9G6"/>
<feature type="signal peptide" evidence="1">
    <location>
        <begin position="1"/>
        <end position="31"/>
    </location>
</feature>
<dbReference type="Gene3D" id="3.60.15.10">
    <property type="entry name" value="Ribonuclease Z/Hydroxyacylglutathione hydrolase-like"/>
    <property type="match status" value="1"/>
</dbReference>
<dbReference type="SUPFAM" id="SSF56281">
    <property type="entry name" value="Metallo-hydrolase/oxidoreductase"/>
    <property type="match status" value="1"/>
</dbReference>
<reference evidence="2 3" key="1">
    <citation type="journal article" date="2015" name="Genome Announc.">
        <title>Draft Genome Sequence of the Terrestrial Cyanobacterium Scytonema millei VB511283, Isolated from Eastern India.</title>
        <authorList>
            <person name="Sen D."/>
            <person name="Chandrababunaidu M.M."/>
            <person name="Singh D."/>
            <person name="Sanghi N."/>
            <person name="Ghorai A."/>
            <person name="Mishra G.P."/>
            <person name="Madduluri M."/>
            <person name="Adhikary S.P."/>
            <person name="Tripathy S."/>
        </authorList>
    </citation>
    <scope>NUCLEOTIDE SEQUENCE [LARGE SCALE GENOMIC DNA]</scope>
    <source>
        <strain evidence="2 3">VB511283</strain>
    </source>
</reference>
<feature type="chain" id="PRO_5040779135" evidence="1">
    <location>
        <begin position="32"/>
        <end position="258"/>
    </location>
</feature>
<name>A0A9X5E9G6_9CYAN</name>
<proteinExistence type="predicted"/>
<keyword evidence="3" id="KW-1185">Reference proteome</keyword>
<protein>
    <submittedName>
        <fullName evidence="2">MBL fold metallo-hydrolase</fullName>
    </submittedName>
</protein>